<proteinExistence type="predicted"/>
<dbReference type="RefSeq" id="WP_353711435.1">
    <property type="nucleotide sequence ID" value="NZ_CP159279.1"/>
</dbReference>
<keyword evidence="3 6" id="KW-0812">Transmembrane</keyword>
<dbReference type="InterPro" id="IPR050189">
    <property type="entry name" value="MFS_Efflux_Transporters"/>
</dbReference>
<feature type="transmembrane region" description="Helical" evidence="6">
    <location>
        <begin position="169"/>
        <end position="188"/>
    </location>
</feature>
<dbReference type="SUPFAM" id="SSF103473">
    <property type="entry name" value="MFS general substrate transporter"/>
    <property type="match status" value="1"/>
</dbReference>
<evidence type="ECO:0000256" key="3">
    <source>
        <dbReference type="ARBA" id="ARBA00022692"/>
    </source>
</evidence>
<evidence type="ECO:0000313" key="7">
    <source>
        <dbReference type="EMBL" id="XCH10977.1"/>
    </source>
</evidence>
<protein>
    <submittedName>
        <fullName evidence="7">MFS transporter</fullName>
    </submittedName>
</protein>
<dbReference type="Gene3D" id="1.20.1250.20">
    <property type="entry name" value="MFS general substrate transporter like domains"/>
    <property type="match status" value="2"/>
</dbReference>
<feature type="transmembrane region" description="Helical" evidence="6">
    <location>
        <begin position="332"/>
        <end position="355"/>
    </location>
</feature>
<comment type="subcellular location">
    <subcellularLocation>
        <location evidence="1">Cell membrane</location>
        <topology evidence="1">Multi-pass membrane protein</topology>
    </subcellularLocation>
</comment>
<feature type="transmembrane region" description="Helical" evidence="6">
    <location>
        <begin position="21"/>
        <end position="40"/>
    </location>
</feature>
<feature type="transmembrane region" description="Helical" evidence="6">
    <location>
        <begin position="52"/>
        <end position="76"/>
    </location>
</feature>
<dbReference type="PANTHER" id="PTHR43124:SF10">
    <property type="entry name" value="PURINE EFFLUX PUMP PBUE"/>
    <property type="match status" value="1"/>
</dbReference>
<feature type="transmembrane region" description="Helical" evidence="6">
    <location>
        <begin position="299"/>
        <end position="320"/>
    </location>
</feature>
<gene>
    <name evidence="7" type="ORF">ABRP34_19565</name>
</gene>
<dbReference type="Pfam" id="PF07690">
    <property type="entry name" value="MFS_1"/>
    <property type="match status" value="1"/>
</dbReference>
<keyword evidence="4 6" id="KW-1133">Transmembrane helix</keyword>
<feature type="transmembrane region" description="Helical" evidence="6">
    <location>
        <begin position="276"/>
        <end position="293"/>
    </location>
</feature>
<feature type="transmembrane region" description="Helical" evidence="6">
    <location>
        <begin position="108"/>
        <end position="127"/>
    </location>
</feature>
<dbReference type="GO" id="GO:0022857">
    <property type="term" value="F:transmembrane transporter activity"/>
    <property type="evidence" value="ECO:0007669"/>
    <property type="project" value="InterPro"/>
</dbReference>
<evidence type="ECO:0000256" key="1">
    <source>
        <dbReference type="ARBA" id="ARBA00004651"/>
    </source>
</evidence>
<keyword evidence="2" id="KW-1003">Cell membrane</keyword>
<sequence length="392" mass="40428">MTTAVKAAPGVTASDRGTYTYIAVFSAVLYTVLLIAPVIAGKLIQQFALTPVQVGTLFSLELGAFSLATVPAYLWLRRMNLRTASYLFTAVVIAGNLVSGLLDDFGLLVVARVVTSLAAGSITVIILTLSGKTSNPSRAFGIFVVFQLAMGALILAVFPSLFAGAGVAAIYWTLAGLAVLCLLVVNRIDGDVLRTSSPAATSSPARVPILKAAAGMAAVLLFYVALSGVWSFMAQISAGSGIDLSASSLILSLATVAGILSALTATALGDTPRRRIYLIAGYAGMALSIGLLFGSPAIIRFTIAAVIFKFAWTFILPYLLSTLSDLSNGGHLMNTTNLMIGSGFSIGPIVSGALIQSGAGSFTGMLVFALTGVLASGAFVMVAQRRNVAPRI</sequence>
<dbReference type="AlphaFoldDB" id="A0AAU8ENL8"/>
<evidence type="ECO:0000256" key="4">
    <source>
        <dbReference type="ARBA" id="ARBA00022989"/>
    </source>
</evidence>
<feature type="transmembrane region" description="Helical" evidence="6">
    <location>
        <begin position="244"/>
        <end position="269"/>
    </location>
</feature>
<evidence type="ECO:0000256" key="6">
    <source>
        <dbReference type="SAM" id="Phobius"/>
    </source>
</evidence>
<dbReference type="PANTHER" id="PTHR43124">
    <property type="entry name" value="PURINE EFFLUX PUMP PBUE"/>
    <property type="match status" value="1"/>
</dbReference>
<dbReference type="EMBL" id="CP159279">
    <property type="protein sequence ID" value="XCH10977.1"/>
    <property type="molecule type" value="Genomic_DNA"/>
</dbReference>
<dbReference type="InterPro" id="IPR036259">
    <property type="entry name" value="MFS_trans_sf"/>
</dbReference>
<feature type="transmembrane region" description="Helical" evidence="6">
    <location>
        <begin position="361"/>
        <end position="383"/>
    </location>
</feature>
<feature type="transmembrane region" description="Helical" evidence="6">
    <location>
        <begin position="209"/>
        <end position="232"/>
    </location>
</feature>
<feature type="transmembrane region" description="Helical" evidence="6">
    <location>
        <begin position="83"/>
        <end position="102"/>
    </location>
</feature>
<keyword evidence="5 6" id="KW-0472">Membrane</keyword>
<dbReference type="InterPro" id="IPR011701">
    <property type="entry name" value="MFS"/>
</dbReference>
<dbReference type="GO" id="GO:0005886">
    <property type="term" value="C:plasma membrane"/>
    <property type="evidence" value="ECO:0007669"/>
    <property type="project" value="UniProtKB-SubCell"/>
</dbReference>
<feature type="transmembrane region" description="Helical" evidence="6">
    <location>
        <begin position="139"/>
        <end position="163"/>
    </location>
</feature>
<evidence type="ECO:0000256" key="5">
    <source>
        <dbReference type="ARBA" id="ARBA00023136"/>
    </source>
</evidence>
<organism evidence="7">
    <name type="scientific">Arthrobacter sp. K5</name>
    <dbReference type="NCBI Taxonomy" id="2839623"/>
    <lineage>
        <taxon>Bacteria</taxon>
        <taxon>Bacillati</taxon>
        <taxon>Actinomycetota</taxon>
        <taxon>Actinomycetes</taxon>
        <taxon>Micrococcales</taxon>
        <taxon>Micrococcaceae</taxon>
        <taxon>Arthrobacter</taxon>
    </lineage>
</organism>
<evidence type="ECO:0000256" key="2">
    <source>
        <dbReference type="ARBA" id="ARBA00022475"/>
    </source>
</evidence>
<accession>A0AAU8ENL8</accession>
<name>A0AAU8ENL8_9MICC</name>
<reference evidence="7" key="1">
    <citation type="submission" date="2024-06" db="EMBL/GenBank/DDBJ databases">
        <title>Biodegradation of dimethachlon by Arthrobacter sp. K5: mechanistic insights and ecological implications.</title>
        <authorList>
            <person name="Hu S."/>
            <person name="Lu P."/>
        </authorList>
    </citation>
    <scope>NUCLEOTIDE SEQUENCE</scope>
    <source>
        <strain evidence="7">K5</strain>
    </source>
</reference>